<keyword evidence="8" id="KW-0496">Mitochondrion</keyword>
<feature type="repeat" description="Solcar" evidence="10">
    <location>
        <begin position="124"/>
        <end position="167"/>
    </location>
</feature>
<evidence type="ECO:0000256" key="8">
    <source>
        <dbReference type="ARBA" id="ARBA00023128"/>
    </source>
</evidence>
<dbReference type="InterPro" id="IPR050567">
    <property type="entry name" value="Mitochondrial_Carrier"/>
</dbReference>
<evidence type="ECO:0000256" key="3">
    <source>
        <dbReference type="ARBA" id="ARBA00022448"/>
    </source>
</evidence>
<dbReference type="Gene3D" id="1.50.40.10">
    <property type="entry name" value="Mitochondrial carrier domain"/>
    <property type="match status" value="1"/>
</dbReference>
<evidence type="ECO:0000256" key="6">
    <source>
        <dbReference type="ARBA" id="ARBA00022792"/>
    </source>
</evidence>
<evidence type="ECO:0000256" key="7">
    <source>
        <dbReference type="ARBA" id="ARBA00022989"/>
    </source>
</evidence>
<comment type="caution">
    <text evidence="12">The sequence shown here is derived from an EMBL/GenBank/DDBJ whole genome shotgun (WGS) entry which is preliminary data.</text>
</comment>
<dbReference type="Pfam" id="PF00153">
    <property type="entry name" value="Mito_carr"/>
    <property type="match status" value="2"/>
</dbReference>
<dbReference type="GO" id="GO:0031966">
    <property type="term" value="C:mitochondrial membrane"/>
    <property type="evidence" value="ECO:0007669"/>
    <property type="project" value="UniProtKB-SubCell"/>
</dbReference>
<dbReference type="AlphaFoldDB" id="A0A0G2FBP0"/>
<accession>A0A0G2FBP0</accession>
<protein>
    <submittedName>
        <fullName evidence="12">Putative carrier protein ymc2</fullName>
    </submittedName>
</protein>
<keyword evidence="7" id="KW-1133">Transmembrane helix</keyword>
<dbReference type="Proteomes" id="UP000034680">
    <property type="component" value="Unassembled WGS sequence"/>
</dbReference>
<evidence type="ECO:0000256" key="1">
    <source>
        <dbReference type="ARBA" id="ARBA00004225"/>
    </source>
</evidence>
<evidence type="ECO:0000256" key="9">
    <source>
        <dbReference type="ARBA" id="ARBA00023136"/>
    </source>
</evidence>
<gene>
    <name evidence="12" type="ORF">UCDDA912_g08428</name>
</gene>
<evidence type="ECO:0000313" key="12">
    <source>
        <dbReference type="EMBL" id="KKY31609.1"/>
    </source>
</evidence>
<dbReference type="PROSITE" id="PS50920">
    <property type="entry name" value="SOLCAR"/>
    <property type="match status" value="2"/>
</dbReference>
<dbReference type="PANTHER" id="PTHR45624">
    <property type="entry name" value="MITOCHONDRIAL BASIC AMINO ACIDS TRANSPORTER-RELATED"/>
    <property type="match status" value="1"/>
</dbReference>
<keyword evidence="6" id="KW-0999">Mitochondrion inner membrane</keyword>
<evidence type="ECO:0000256" key="10">
    <source>
        <dbReference type="PROSITE-ProRule" id="PRU00282"/>
    </source>
</evidence>
<organism evidence="12 13">
    <name type="scientific">Diaporthe ampelina</name>
    <dbReference type="NCBI Taxonomy" id="1214573"/>
    <lineage>
        <taxon>Eukaryota</taxon>
        <taxon>Fungi</taxon>
        <taxon>Dikarya</taxon>
        <taxon>Ascomycota</taxon>
        <taxon>Pezizomycotina</taxon>
        <taxon>Sordariomycetes</taxon>
        <taxon>Sordariomycetidae</taxon>
        <taxon>Diaporthales</taxon>
        <taxon>Diaporthaceae</taxon>
        <taxon>Diaporthe</taxon>
    </lineage>
</organism>
<evidence type="ECO:0000256" key="11">
    <source>
        <dbReference type="RuleBase" id="RU000488"/>
    </source>
</evidence>
<dbReference type="PANTHER" id="PTHR45624:SF57">
    <property type="entry name" value="MITOCHONDRIAL SUBSTRATE CARRIER FAMILY PROTEIN L"/>
    <property type="match status" value="1"/>
</dbReference>
<evidence type="ECO:0000313" key="13">
    <source>
        <dbReference type="Proteomes" id="UP000034680"/>
    </source>
</evidence>
<sequence length="167" mass="17968">MGVAIVAPHVPSLKSRKALMTMAAAVKTKETPIEAKNYKGFVAGVFSGIAKLSVGHPFDTIKCLLQTIRNEGLSGLYKGATPPLVGWMFMDSVMLGSLTVYRRLLRDNIFNPPLHPLHDPNLPLPAHGHGLAGIMAGSTVSFVAAPVEHVKARLQIQYAAKKSDRFA</sequence>
<keyword evidence="3 11" id="KW-0813">Transport</keyword>
<dbReference type="SUPFAM" id="SSF103506">
    <property type="entry name" value="Mitochondrial carrier"/>
    <property type="match status" value="1"/>
</dbReference>
<keyword evidence="9 10" id="KW-0472">Membrane</keyword>
<comment type="subcellular location">
    <subcellularLocation>
        <location evidence="1">Mitochondrion membrane</location>
        <topology evidence="1">Multi-pass membrane protein</topology>
    </subcellularLocation>
</comment>
<keyword evidence="5" id="KW-0677">Repeat</keyword>
<reference evidence="12 13" key="1">
    <citation type="submission" date="2015-05" db="EMBL/GenBank/DDBJ databases">
        <title>Distinctive expansion of gene families associated with plant cell wall degradation and secondary metabolism in the genomes of grapevine trunk pathogens.</title>
        <authorList>
            <person name="Lawrence D.P."/>
            <person name="Travadon R."/>
            <person name="Rolshausen P.E."/>
            <person name="Baumgartner K."/>
        </authorList>
    </citation>
    <scope>NUCLEOTIDE SEQUENCE [LARGE SCALE GENOMIC DNA]</scope>
    <source>
        <strain evidence="12">DA912</strain>
    </source>
</reference>
<proteinExistence type="inferred from homology"/>
<dbReference type="InterPro" id="IPR023395">
    <property type="entry name" value="MCP_dom_sf"/>
</dbReference>
<keyword evidence="4 10" id="KW-0812">Transmembrane</keyword>
<keyword evidence="13" id="KW-1185">Reference proteome</keyword>
<name>A0A0G2FBP0_9PEZI</name>
<evidence type="ECO:0000256" key="5">
    <source>
        <dbReference type="ARBA" id="ARBA00022737"/>
    </source>
</evidence>
<evidence type="ECO:0000256" key="4">
    <source>
        <dbReference type="ARBA" id="ARBA00022692"/>
    </source>
</evidence>
<dbReference type="EMBL" id="LCUC01000372">
    <property type="protein sequence ID" value="KKY31609.1"/>
    <property type="molecule type" value="Genomic_DNA"/>
</dbReference>
<dbReference type="GO" id="GO:0000064">
    <property type="term" value="F:L-ornithine transmembrane transporter activity"/>
    <property type="evidence" value="ECO:0007669"/>
    <property type="project" value="TreeGrafter"/>
</dbReference>
<evidence type="ECO:0000256" key="2">
    <source>
        <dbReference type="ARBA" id="ARBA00006375"/>
    </source>
</evidence>
<comment type="similarity">
    <text evidence="2 11">Belongs to the mitochondrial carrier (TC 2.A.29) family.</text>
</comment>
<feature type="repeat" description="Solcar" evidence="10">
    <location>
        <begin position="35"/>
        <end position="104"/>
    </location>
</feature>
<dbReference type="OrthoDB" id="193856at2759"/>
<dbReference type="STRING" id="1214573.A0A0G2FBP0"/>
<dbReference type="GO" id="GO:1990575">
    <property type="term" value="P:mitochondrial L-ornithine transmembrane transport"/>
    <property type="evidence" value="ECO:0007669"/>
    <property type="project" value="TreeGrafter"/>
</dbReference>
<dbReference type="InterPro" id="IPR018108">
    <property type="entry name" value="MCP_transmembrane"/>
</dbReference>
<reference evidence="12 13" key="2">
    <citation type="submission" date="2015-05" db="EMBL/GenBank/DDBJ databases">
        <authorList>
            <person name="Morales-Cruz A."/>
            <person name="Amrine K.C."/>
            <person name="Cantu D."/>
        </authorList>
    </citation>
    <scope>NUCLEOTIDE SEQUENCE [LARGE SCALE GENOMIC DNA]</scope>
    <source>
        <strain evidence="12">DA912</strain>
    </source>
</reference>